<reference evidence="3" key="1">
    <citation type="submission" date="2023-06" db="EMBL/GenBank/DDBJ databases">
        <title>Genome-scale phylogeny and comparative genomics of the fungal order Sordariales.</title>
        <authorList>
            <consortium name="Lawrence Berkeley National Laboratory"/>
            <person name="Hensen N."/>
            <person name="Bonometti L."/>
            <person name="Westerberg I."/>
            <person name="Brannstrom I.O."/>
            <person name="Guillou S."/>
            <person name="Cros-Aarteil S."/>
            <person name="Calhoun S."/>
            <person name="Haridas S."/>
            <person name="Kuo A."/>
            <person name="Mondo S."/>
            <person name="Pangilinan J."/>
            <person name="Riley R."/>
            <person name="Labutti K."/>
            <person name="Andreopoulos B."/>
            <person name="Lipzen A."/>
            <person name="Chen C."/>
            <person name="Yanf M."/>
            <person name="Daum C."/>
            <person name="Ng V."/>
            <person name="Clum A."/>
            <person name="Steindorff A."/>
            <person name="Ohm R."/>
            <person name="Martin F."/>
            <person name="Silar P."/>
            <person name="Natvig D."/>
            <person name="Lalanne C."/>
            <person name="Gautier V."/>
            <person name="Ament-Velasquez S.L."/>
            <person name="Kruys A."/>
            <person name="Hutchinson M.I."/>
            <person name="Powell A.J."/>
            <person name="Barry K."/>
            <person name="Miller A.N."/>
            <person name="Grigoriev I.V."/>
            <person name="Debuchy R."/>
            <person name="Gladieux P."/>
            <person name="Thoren M.H."/>
            <person name="Johannesson H."/>
        </authorList>
    </citation>
    <scope>NUCLEOTIDE SEQUENCE</scope>
    <source>
        <strain evidence="3">SMH4607-1</strain>
    </source>
</reference>
<organism evidence="3 4">
    <name type="scientific">Lasiosphaeris hirsuta</name>
    <dbReference type="NCBI Taxonomy" id="260670"/>
    <lineage>
        <taxon>Eukaryota</taxon>
        <taxon>Fungi</taxon>
        <taxon>Dikarya</taxon>
        <taxon>Ascomycota</taxon>
        <taxon>Pezizomycotina</taxon>
        <taxon>Sordariomycetes</taxon>
        <taxon>Sordariomycetidae</taxon>
        <taxon>Sordariales</taxon>
        <taxon>Lasiosphaeriaceae</taxon>
        <taxon>Lasiosphaeris</taxon>
    </lineage>
</organism>
<feature type="transmembrane region" description="Helical" evidence="1">
    <location>
        <begin position="235"/>
        <end position="253"/>
    </location>
</feature>
<feature type="domain" description="DUF6594" evidence="2">
    <location>
        <begin position="21"/>
        <end position="270"/>
    </location>
</feature>
<keyword evidence="1" id="KW-0812">Transmembrane</keyword>
<dbReference type="PANTHER" id="PTHR34502:SF3">
    <property type="entry name" value="DUF6594 DOMAIN-CONTAINING PROTEIN"/>
    <property type="match status" value="1"/>
</dbReference>
<protein>
    <recommendedName>
        <fullName evidence="2">DUF6594 domain-containing protein</fullName>
    </recommendedName>
</protein>
<dbReference type="PANTHER" id="PTHR34502">
    <property type="entry name" value="DUF6594 DOMAIN-CONTAINING PROTEIN-RELATED"/>
    <property type="match status" value="1"/>
</dbReference>
<keyword evidence="4" id="KW-1185">Reference proteome</keyword>
<evidence type="ECO:0000313" key="3">
    <source>
        <dbReference type="EMBL" id="KAK0701330.1"/>
    </source>
</evidence>
<dbReference type="EMBL" id="JAUKUA010000010">
    <property type="protein sequence ID" value="KAK0701330.1"/>
    <property type="molecule type" value="Genomic_DNA"/>
</dbReference>
<name>A0AA40DFN9_9PEZI</name>
<dbReference type="AlphaFoldDB" id="A0AA40DFN9"/>
<keyword evidence="1" id="KW-1133">Transmembrane helix</keyword>
<proteinExistence type="predicted"/>
<sequence>MSQTVPANKLNLRLEEYREGYPRLAAFLKLDRSFSVWKRFDYLHVRNLLSLQDELVELEERLNLLDNIEVVQLNLSSRRQDANQDRADLLAEIRLKIEQYDKSLLAYNQLICLPEPQARHRQSIAHWVYGNKPLVRSESACFLGSLQDNDFLTLSPPEDDHAILEEVLDWALKTFPRLSAMLSSSRDHTDDAKIFLYPPSLLRTIIRYFIAVLAPLWLAAHVLVLVSLPTGTGRTATFSIFILVTSFIITSTTRVSKYKLMLALLTYAAVPTVFLGNEAKSN</sequence>
<gene>
    <name evidence="3" type="ORF">B0H67DRAFT_595851</name>
</gene>
<keyword evidence="1" id="KW-0472">Membrane</keyword>
<accession>A0AA40DFN9</accession>
<feature type="transmembrane region" description="Helical" evidence="1">
    <location>
        <begin position="208"/>
        <end position="229"/>
    </location>
</feature>
<evidence type="ECO:0000259" key="2">
    <source>
        <dbReference type="Pfam" id="PF20237"/>
    </source>
</evidence>
<comment type="caution">
    <text evidence="3">The sequence shown here is derived from an EMBL/GenBank/DDBJ whole genome shotgun (WGS) entry which is preliminary data.</text>
</comment>
<evidence type="ECO:0000256" key="1">
    <source>
        <dbReference type="SAM" id="Phobius"/>
    </source>
</evidence>
<evidence type="ECO:0000313" key="4">
    <source>
        <dbReference type="Proteomes" id="UP001172102"/>
    </source>
</evidence>
<dbReference type="InterPro" id="IPR046529">
    <property type="entry name" value="DUF6594"/>
</dbReference>
<feature type="transmembrane region" description="Helical" evidence="1">
    <location>
        <begin position="260"/>
        <end position="277"/>
    </location>
</feature>
<dbReference type="Proteomes" id="UP001172102">
    <property type="component" value="Unassembled WGS sequence"/>
</dbReference>
<dbReference type="Pfam" id="PF20237">
    <property type="entry name" value="DUF6594"/>
    <property type="match status" value="1"/>
</dbReference>